<accession>A0A316F9S9</accession>
<keyword evidence="2" id="KW-0238">DNA-binding</keyword>
<evidence type="ECO:0000256" key="2">
    <source>
        <dbReference type="ARBA" id="ARBA00023125"/>
    </source>
</evidence>
<dbReference type="CDD" id="cd06267">
    <property type="entry name" value="PBP1_LacI_sugar_binding-like"/>
    <property type="match status" value="1"/>
</dbReference>
<dbReference type="Pfam" id="PF00356">
    <property type="entry name" value="LacI"/>
    <property type="match status" value="1"/>
</dbReference>
<evidence type="ECO:0000256" key="1">
    <source>
        <dbReference type="ARBA" id="ARBA00023015"/>
    </source>
</evidence>
<evidence type="ECO:0000313" key="6">
    <source>
        <dbReference type="EMBL" id="PWK45052.1"/>
    </source>
</evidence>
<keyword evidence="1" id="KW-0805">Transcription regulation</keyword>
<proteinExistence type="predicted"/>
<dbReference type="PANTHER" id="PTHR30146:SF109">
    <property type="entry name" value="HTH-TYPE TRANSCRIPTIONAL REGULATOR GALS"/>
    <property type="match status" value="1"/>
</dbReference>
<keyword evidence="7" id="KW-1185">Reference proteome</keyword>
<dbReference type="Gene3D" id="1.10.260.40">
    <property type="entry name" value="lambda repressor-like DNA-binding domains"/>
    <property type="match status" value="1"/>
</dbReference>
<dbReference type="GO" id="GO:0000976">
    <property type="term" value="F:transcription cis-regulatory region binding"/>
    <property type="evidence" value="ECO:0007669"/>
    <property type="project" value="TreeGrafter"/>
</dbReference>
<keyword evidence="3" id="KW-0804">Transcription</keyword>
<dbReference type="SUPFAM" id="SSF47413">
    <property type="entry name" value="lambda repressor-like DNA-binding domains"/>
    <property type="match status" value="1"/>
</dbReference>
<dbReference type="CDD" id="cd01392">
    <property type="entry name" value="HTH_LacI"/>
    <property type="match status" value="1"/>
</dbReference>
<dbReference type="InterPro" id="IPR000843">
    <property type="entry name" value="HTH_LacI"/>
</dbReference>
<feature type="domain" description="HTH lacI-type" evidence="5">
    <location>
        <begin position="19"/>
        <end position="73"/>
    </location>
</feature>
<comment type="caution">
    <text evidence="6">The sequence shown here is derived from an EMBL/GenBank/DDBJ whole genome shotgun (WGS) entry which is preliminary data.</text>
</comment>
<organism evidence="6 7">
    <name type="scientific">Actinoplanes xinjiangensis</name>
    <dbReference type="NCBI Taxonomy" id="512350"/>
    <lineage>
        <taxon>Bacteria</taxon>
        <taxon>Bacillati</taxon>
        <taxon>Actinomycetota</taxon>
        <taxon>Actinomycetes</taxon>
        <taxon>Micromonosporales</taxon>
        <taxon>Micromonosporaceae</taxon>
        <taxon>Actinoplanes</taxon>
    </lineage>
</organism>
<evidence type="ECO:0000256" key="3">
    <source>
        <dbReference type="ARBA" id="ARBA00023163"/>
    </source>
</evidence>
<dbReference type="Pfam" id="PF13377">
    <property type="entry name" value="Peripla_BP_3"/>
    <property type="match status" value="1"/>
</dbReference>
<dbReference type="PROSITE" id="PS50932">
    <property type="entry name" value="HTH_LACI_2"/>
    <property type="match status" value="1"/>
</dbReference>
<evidence type="ECO:0000313" key="7">
    <source>
        <dbReference type="Proteomes" id="UP000245697"/>
    </source>
</evidence>
<dbReference type="SMART" id="SM00354">
    <property type="entry name" value="HTH_LACI"/>
    <property type="match status" value="1"/>
</dbReference>
<gene>
    <name evidence="6" type="ORF">BC793_11124</name>
</gene>
<protein>
    <submittedName>
        <fullName evidence="6">LacI family transcriptional regulator</fullName>
    </submittedName>
</protein>
<dbReference type="PRINTS" id="PR00036">
    <property type="entry name" value="HTHLACI"/>
</dbReference>
<dbReference type="InterPro" id="IPR046335">
    <property type="entry name" value="LacI/GalR-like_sensor"/>
</dbReference>
<dbReference type="SUPFAM" id="SSF53822">
    <property type="entry name" value="Periplasmic binding protein-like I"/>
    <property type="match status" value="1"/>
</dbReference>
<dbReference type="EMBL" id="QGGR01000011">
    <property type="protein sequence ID" value="PWK45052.1"/>
    <property type="molecule type" value="Genomic_DNA"/>
</dbReference>
<dbReference type="Gene3D" id="3.40.50.2300">
    <property type="match status" value="2"/>
</dbReference>
<dbReference type="PROSITE" id="PS00356">
    <property type="entry name" value="HTH_LACI_1"/>
    <property type="match status" value="1"/>
</dbReference>
<name>A0A316F9S9_9ACTN</name>
<dbReference type="AlphaFoldDB" id="A0A316F9S9"/>
<dbReference type="InterPro" id="IPR028082">
    <property type="entry name" value="Peripla_BP_I"/>
</dbReference>
<dbReference type="InterPro" id="IPR010982">
    <property type="entry name" value="Lambda_DNA-bd_dom_sf"/>
</dbReference>
<evidence type="ECO:0000259" key="5">
    <source>
        <dbReference type="PROSITE" id="PS50932"/>
    </source>
</evidence>
<sequence>MQAPRESAPNGERPGRTRPTMNDVARTAGVSLKTVSRVVNGEQTVNPELAAQVQSAIAALNYRHDIGASTLRRSDRRTDMIALLLEDVSNPFSSALHRVIEDEARARRLQVLTGSVDEDPERERELIRTFTMRRADGVIIAPVSSDHSYLTAELPPGTPVVFVDRPGQGFAADTVLATNVTGAAEATRHLLAHGHRSIAYLGDHYHISTAQHRYEGYVAALTEAGLQADPALVAHGLHTTALAETAVMSLFHRPAPPTALFSSQNLVTIGAVRALRRLGLHRAVALIGFDDFPLADLLEPAVTVVAQNPALMGRTAAAALFRRLDGHTGEPGTFWIPTDLIRRGSGELPPSPQLLHGRSDRPL</sequence>
<dbReference type="PANTHER" id="PTHR30146">
    <property type="entry name" value="LACI-RELATED TRANSCRIPTIONAL REPRESSOR"/>
    <property type="match status" value="1"/>
</dbReference>
<dbReference type="Proteomes" id="UP000245697">
    <property type="component" value="Unassembled WGS sequence"/>
</dbReference>
<evidence type="ECO:0000256" key="4">
    <source>
        <dbReference type="SAM" id="MobiDB-lite"/>
    </source>
</evidence>
<reference evidence="6 7" key="1">
    <citation type="submission" date="2018-05" db="EMBL/GenBank/DDBJ databases">
        <title>Genomic Encyclopedia of Archaeal and Bacterial Type Strains, Phase II (KMG-II): from individual species to whole genera.</title>
        <authorList>
            <person name="Goeker M."/>
        </authorList>
    </citation>
    <scope>NUCLEOTIDE SEQUENCE [LARGE SCALE GENOMIC DNA]</scope>
    <source>
        <strain evidence="6 7">DSM 45184</strain>
    </source>
</reference>
<dbReference type="GO" id="GO:0003700">
    <property type="term" value="F:DNA-binding transcription factor activity"/>
    <property type="evidence" value="ECO:0007669"/>
    <property type="project" value="TreeGrafter"/>
</dbReference>
<feature type="region of interest" description="Disordered" evidence="4">
    <location>
        <begin position="1"/>
        <end position="22"/>
    </location>
</feature>